<organism evidence="1 2">
    <name type="scientific">Conger conger</name>
    <name type="common">Conger eel</name>
    <name type="synonym">Muraena conger</name>
    <dbReference type="NCBI Taxonomy" id="82655"/>
    <lineage>
        <taxon>Eukaryota</taxon>
        <taxon>Metazoa</taxon>
        <taxon>Chordata</taxon>
        <taxon>Craniata</taxon>
        <taxon>Vertebrata</taxon>
        <taxon>Euteleostomi</taxon>
        <taxon>Actinopterygii</taxon>
        <taxon>Neopterygii</taxon>
        <taxon>Teleostei</taxon>
        <taxon>Anguilliformes</taxon>
        <taxon>Congridae</taxon>
        <taxon>Conger</taxon>
    </lineage>
</organism>
<evidence type="ECO:0000313" key="1">
    <source>
        <dbReference type="EMBL" id="KAJ8258559.1"/>
    </source>
</evidence>
<reference evidence="1" key="1">
    <citation type="journal article" date="2023" name="Science">
        <title>Genome structures resolve the early diversification of teleost fishes.</title>
        <authorList>
            <person name="Parey E."/>
            <person name="Louis A."/>
            <person name="Montfort J."/>
            <person name="Bouchez O."/>
            <person name="Roques C."/>
            <person name="Iampietro C."/>
            <person name="Lluch J."/>
            <person name="Castinel A."/>
            <person name="Donnadieu C."/>
            <person name="Desvignes T."/>
            <person name="Floi Bucao C."/>
            <person name="Jouanno E."/>
            <person name="Wen M."/>
            <person name="Mejri S."/>
            <person name="Dirks R."/>
            <person name="Jansen H."/>
            <person name="Henkel C."/>
            <person name="Chen W.J."/>
            <person name="Zahm M."/>
            <person name="Cabau C."/>
            <person name="Klopp C."/>
            <person name="Thompson A.W."/>
            <person name="Robinson-Rechavi M."/>
            <person name="Braasch I."/>
            <person name="Lecointre G."/>
            <person name="Bobe J."/>
            <person name="Postlethwait J.H."/>
            <person name="Berthelot C."/>
            <person name="Roest Crollius H."/>
            <person name="Guiguen Y."/>
        </authorList>
    </citation>
    <scope>NUCLEOTIDE SEQUENCE</scope>
    <source>
        <strain evidence="1">Concon-B</strain>
    </source>
</reference>
<comment type="caution">
    <text evidence="1">The sequence shown here is derived from an EMBL/GenBank/DDBJ whole genome shotgun (WGS) entry which is preliminary data.</text>
</comment>
<keyword evidence="2" id="KW-1185">Reference proteome</keyword>
<sequence length="127" mass="14940">MIVCKDMGAMSSFIVTMHRTNIFDNFVKNINVVHRKNVLHEKEKKRNEMFFYRHTHPQMHTHCDCTIRARYFAVKVDMETMNGTQQVETLSNESFNVQCVNMHSSSLLEIIKIHVSVIKDIVKRQSL</sequence>
<protein>
    <submittedName>
        <fullName evidence="1">Uncharacterized protein</fullName>
    </submittedName>
</protein>
<evidence type="ECO:0000313" key="2">
    <source>
        <dbReference type="Proteomes" id="UP001152803"/>
    </source>
</evidence>
<accession>A0A9Q1D4I7</accession>
<proteinExistence type="predicted"/>
<dbReference type="AlphaFoldDB" id="A0A9Q1D4I7"/>
<dbReference type="EMBL" id="JAFJMO010000013">
    <property type="protein sequence ID" value="KAJ8258559.1"/>
    <property type="molecule type" value="Genomic_DNA"/>
</dbReference>
<gene>
    <name evidence="1" type="ORF">COCON_G00175710</name>
</gene>
<dbReference type="Proteomes" id="UP001152803">
    <property type="component" value="Unassembled WGS sequence"/>
</dbReference>
<name>A0A9Q1D4I7_CONCO</name>
<feature type="non-terminal residue" evidence="1">
    <location>
        <position position="127"/>
    </location>
</feature>